<accession>A0A9W4U4E8</accession>
<feature type="compositionally biased region" description="Low complexity" evidence="1">
    <location>
        <begin position="24"/>
        <end position="33"/>
    </location>
</feature>
<evidence type="ECO:0000313" key="2">
    <source>
        <dbReference type="EMBL" id="CAI6278800.1"/>
    </source>
</evidence>
<comment type="caution">
    <text evidence="2">The sequence shown here is derived from an EMBL/GenBank/DDBJ whole genome shotgun (WGS) entry which is preliminary data.</text>
</comment>
<reference evidence="2" key="1">
    <citation type="submission" date="2023-01" db="EMBL/GenBank/DDBJ databases">
        <authorList>
            <person name="Van Ghelder C."/>
            <person name="Rancurel C."/>
        </authorList>
    </citation>
    <scope>NUCLEOTIDE SEQUENCE</scope>
    <source>
        <strain evidence="2">CNCM I-4278</strain>
    </source>
</reference>
<dbReference type="EMBL" id="CAOQHR010000001">
    <property type="protein sequence ID" value="CAI6278800.1"/>
    <property type="molecule type" value="Genomic_DNA"/>
</dbReference>
<feature type="compositionally biased region" description="Polar residues" evidence="1">
    <location>
        <begin position="55"/>
        <end position="64"/>
    </location>
</feature>
<feature type="compositionally biased region" description="Polar residues" evidence="1">
    <location>
        <begin position="1"/>
        <end position="12"/>
    </location>
</feature>
<dbReference type="AlphaFoldDB" id="A0A9W4U4E8"/>
<dbReference type="Proteomes" id="UP001152607">
    <property type="component" value="Unassembled WGS sequence"/>
</dbReference>
<name>A0A9W4U4E8_9PLEO</name>
<dbReference type="OrthoDB" id="3791134at2759"/>
<feature type="compositionally biased region" description="Polar residues" evidence="1">
    <location>
        <begin position="144"/>
        <end position="162"/>
    </location>
</feature>
<gene>
    <name evidence="2" type="ORF">PDIGIT_LOCUS2022</name>
</gene>
<sequence>MPPKTQAKNSVANRPLPKTQPANKQLPKAQMPKKQPPKPQPAKKQPPKQAPQQQSWFTRTTNAAASGIGNLGNAAVTAVGNGVSGAGKGAGASITNSSRTWGESIREYGNSIKDATGAGGARGVSSKNPLGLVSTPSGAKAIMGSTSGPTPRKGTGSNPLGL</sequence>
<evidence type="ECO:0000313" key="3">
    <source>
        <dbReference type="Proteomes" id="UP001152607"/>
    </source>
</evidence>
<keyword evidence="3" id="KW-1185">Reference proteome</keyword>
<evidence type="ECO:0000256" key="1">
    <source>
        <dbReference type="SAM" id="MobiDB-lite"/>
    </source>
</evidence>
<proteinExistence type="predicted"/>
<organism evidence="2 3">
    <name type="scientific">Periconia digitata</name>
    <dbReference type="NCBI Taxonomy" id="1303443"/>
    <lineage>
        <taxon>Eukaryota</taxon>
        <taxon>Fungi</taxon>
        <taxon>Dikarya</taxon>
        <taxon>Ascomycota</taxon>
        <taxon>Pezizomycotina</taxon>
        <taxon>Dothideomycetes</taxon>
        <taxon>Pleosporomycetidae</taxon>
        <taxon>Pleosporales</taxon>
        <taxon>Massarineae</taxon>
        <taxon>Periconiaceae</taxon>
        <taxon>Periconia</taxon>
    </lineage>
</organism>
<protein>
    <submittedName>
        <fullName evidence="2">Uncharacterized protein</fullName>
    </submittedName>
</protein>
<feature type="region of interest" description="Disordered" evidence="1">
    <location>
        <begin position="1"/>
        <end position="162"/>
    </location>
</feature>